<accession>A0ABS5SFE9</accession>
<evidence type="ECO:0000313" key="2">
    <source>
        <dbReference type="Proteomes" id="UP000756860"/>
    </source>
</evidence>
<protein>
    <recommendedName>
        <fullName evidence="3">DUF2007 domain-containing protein</fullName>
    </recommendedName>
</protein>
<evidence type="ECO:0008006" key="3">
    <source>
        <dbReference type="Google" id="ProtNLM"/>
    </source>
</evidence>
<proteinExistence type="predicted"/>
<comment type="caution">
    <text evidence="1">The sequence shown here is derived from an EMBL/GenBank/DDBJ whole genome shotgun (WGS) entry which is preliminary data.</text>
</comment>
<name>A0ABS5SFE9_9BACT</name>
<dbReference type="EMBL" id="JAHCVK010000007">
    <property type="protein sequence ID" value="MBT0654096.1"/>
    <property type="molecule type" value="Genomic_DNA"/>
</dbReference>
<organism evidence="1 2">
    <name type="scientific">Geomobilimonas luticola</name>
    <dbReference type="NCBI Taxonomy" id="1114878"/>
    <lineage>
        <taxon>Bacteria</taxon>
        <taxon>Pseudomonadati</taxon>
        <taxon>Thermodesulfobacteriota</taxon>
        <taxon>Desulfuromonadia</taxon>
        <taxon>Geobacterales</taxon>
        <taxon>Geobacteraceae</taxon>
        <taxon>Geomobilimonas</taxon>
    </lineage>
</organism>
<dbReference type="RefSeq" id="WP_214176105.1">
    <property type="nucleotide sequence ID" value="NZ_JAHCVK010000007.1"/>
</dbReference>
<keyword evidence="2" id="KW-1185">Reference proteome</keyword>
<dbReference type="Proteomes" id="UP000756860">
    <property type="component" value="Unassembled WGS sequence"/>
</dbReference>
<gene>
    <name evidence="1" type="ORF">KI810_13600</name>
</gene>
<reference evidence="1 2" key="1">
    <citation type="submission" date="2021-05" db="EMBL/GenBank/DDBJ databases">
        <title>The draft genome of Geobacter luticola JCM 17780.</title>
        <authorList>
            <person name="Xu Z."/>
            <person name="Masuda Y."/>
            <person name="Itoh H."/>
            <person name="Senoo K."/>
        </authorList>
    </citation>
    <scope>NUCLEOTIDE SEQUENCE [LARGE SCALE GENOMIC DNA]</scope>
    <source>
        <strain evidence="1 2">JCM 17780</strain>
    </source>
</reference>
<sequence length="122" mass="14316">MICPLCKTEYREGYYTCADCSVPLVEKPEENQPKKNQKEEFYEGEFVEVFQTTDQSDILSVKLAFDEEQIPNNFSGDFFLGYRPGLLARFFVPTEFELRAVEALRKLTLNTDAQRDQWTRPR</sequence>
<evidence type="ECO:0000313" key="1">
    <source>
        <dbReference type="EMBL" id="MBT0654096.1"/>
    </source>
</evidence>